<gene>
    <name evidence="4" type="ORF">C6568_03225</name>
</gene>
<keyword evidence="2" id="KW-0732">Signal</keyword>
<dbReference type="AlphaFoldDB" id="A0A2R3Q9A4"/>
<evidence type="ECO:0000256" key="2">
    <source>
        <dbReference type="SAM" id="SignalP"/>
    </source>
</evidence>
<dbReference type="SUPFAM" id="SSF52821">
    <property type="entry name" value="Rhodanese/Cell cycle control phosphatase"/>
    <property type="match status" value="2"/>
</dbReference>
<dbReference type="InterPro" id="IPR051126">
    <property type="entry name" value="Thiosulfate_sulfurtransferase"/>
</dbReference>
<evidence type="ECO:0000313" key="5">
    <source>
        <dbReference type="Proteomes" id="UP000237925"/>
    </source>
</evidence>
<dbReference type="RefSeq" id="WP_106682855.1">
    <property type="nucleotide sequence ID" value="NZ_CP027667.1"/>
</dbReference>
<dbReference type="InterPro" id="IPR001763">
    <property type="entry name" value="Rhodanese-like_dom"/>
</dbReference>
<evidence type="ECO:0000313" key="4">
    <source>
        <dbReference type="EMBL" id="AVO48375.1"/>
    </source>
</evidence>
<dbReference type="Pfam" id="PF00581">
    <property type="entry name" value="Rhodanese"/>
    <property type="match status" value="2"/>
</dbReference>
<feature type="domain" description="Rhodanese" evidence="3">
    <location>
        <begin position="177"/>
        <end position="291"/>
    </location>
</feature>
<dbReference type="PROSITE" id="PS50206">
    <property type="entry name" value="RHODANESE_3"/>
    <property type="match status" value="2"/>
</dbReference>
<organism evidence="4 5">
    <name type="scientific">Melaminivora suipulveris</name>
    <dbReference type="NCBI Taxonomy" id="2109913"/>
    <lineage>
        <taxon>Bacteria</taxon>
        <taxon>Pseudomonadati</taxon>
        <taxon>Pseudomonadota</taxon>
        <taxon>Betaproteobacteria</taxon>
        <taxon>Burkholderiales</taxon>
        <taxon>Comamonadaceae</taxon>
        <taxon>Melaminivora</taxon>
    </lineage>
</organism>
<evidence type="ECO:0000259" key="3">
    <source>
        <dbReference type="PROSITE" id="PS50206"/>
    </source>
</evidence>
<dbReference type="PANTHER" id="PTHR43855:SF1">
    <property type="entry name" value="THIOSULFATE SULFURTRANSFERASE"/>
    <property type="match status" value="1"/>
</dbReference>
<keyword evidence="1" id="KW-0677">Repeat</keyword>
<sequence>MRFLSRLLALCLAWTAGWALAAAPLLTPRQLHDLAQHSPVAVLDVRDAPAYAMQHIPGSLSAPYGRWRSGPANPGALPPMTQLTQLVQELGLTPASRVVVVHAGADATDFGAAARVYWTLKSLGVTELSILDGGLAAWKQAGLPQDKNSVRAARSQWQPTFDTRWLATREQVQADLEKPGVLRIDSRPARFFEGRIAHASARARGTLPGAVNLDSEALFELERPVLLDKAALQGELDATGAAPDQSIVAFCNTGHWAATDWFVLSEVLGRPDVRLYAGSMVDWTQSPTPLPMSHEPGRWEQLRYMALSWANRNLGTKAP</sequence>
<keyword evidence="4" id="KW-0808">Transferase</keyword>
<dbReference type="EMBL" id="CP027667">
    <property type="protein sequence ID" value="AVO48375.1"/>
    <property type="molecule type" value="Genomic_DNA"/>
</dbReference>
<dbReference type="SMART" id="SM00450">
    <property type="entry name" value="RHOD"/>
    <property type="match status" value="2"/>
</dbReference>
<keyword evidence="5" id="KW-1185">Reference proteome</keyword>
<dbReference type="KEGG" id="mela:C6568_03225"/>
<name>A0A2R3Q9A4_9BURK</name>
<feature type="signal peptide" evidence="2">
    <location>
        <begin position="1"/>
        <end position="21"/>
    </location>
</feature>
<dbReference type="OrthoDB" id="9781034at2"/>
<dbReference type="CDD" id="cd01448">
    <property type="entry name" value="TST_Repeat_1"/>
    <property type="match status" value="1"/>
</dbReference>
<feature type="chain" id="PRO_5015340536" evidence="2">
    <location>
        <begin position="22"/>
        <end position="319"/>
    </location>
</feature>
<dbReference type="PANTHER" id="PTHR43855">
    <property type="entry name" value="THIOSULFATE SULFURTRANSFERASE"/>
    <property type="match status" value="1"/>
</dbReference>
<accession>A0A2R3Q9A4</accession>
<dbReference type="InterPro" id="IPR036873">
    <property type="entry name" value="Rhodanese-like_dom_sf"/>
</dbReference>
<proteinExistence type="predicted"/>
<dbReference type="GO" id="GO:0016740">
    <property type="term" value="F:transferase activity"/>
    <property type="evidence" value="ECO:0007669"/>
    <property type="project" value="UniProtKB-KW"/>
</dbReference>
<dbReference type="Proteomes" id="UP000237925">
    <property type="component" value="Chromosome"/>
</dbReference>
<reference evidence="4 5" key="1">
    <citation type="submission" date="2018-03" db="EMBL/GenBank/DDBJ databases">
        <title>Genome sequencing of Melaminivora sp.</title>
        <authorList>
            <person name="Kim S.-J."/>
            <person name="Heo J."/>
            <person name="Ahn J.-H."/>
            <person name="Kwon S.-W."/>
        </authorList>
    </citation>
    <scope>NUCLEOTIDE SEQUENCE [LARGE SCALE GENOMIC DNA]</scope>
    <source>
        <strain evidence="4 5">SC2-9</strain>
    </source>
</reference>
<dbReference type="Gene3D" id="3.40.250.10">
    <property type="entry name" value="Rhodanese-like domain"/>
    <property type="match status" value="2"/>
</dbReference>
<feature type="domain" description="Rhodanese" evidence="3">
    <location>
        <begin position="36"/>
        <end position="147"/>
    </location>
</feature>
<evidence type="ECO:0000256" key="1">
    <source>
        <dbReference type="ARBA" id="ARBA00022737"/>
    </source>
</evidence>
<protein>
    <submittedName>
        <fullName evidence="4">Sulfurtransferase</fullName>
    </submittedName>
</protein>